<dbReference type="Proteomes" id="UP000762676">
    <property type="component" value="Unassembled WGS sequence"/>
</dbReference>
<comment type="caution">
    <text evidence="1">The sequence shown here is derived from an EMBL/GenBank/DDBJ whole genome shotgun (WGS) entry which is preliminary data.</text>
</comment>
<proteinExistence type="predicted"/>
<protein>
    <submittedName>
        <fullName evidence="1">Uncharacterized protein</fullName>
    </submittedName>
</protein>
<accession>A0AAV4FRM7</accession>
<sequence>MLDCLFHSDKKHCSQKLETPEGRGGGNPLRKLPTREAVLGVAWYRKQYGEDALEEEDDDDDDEEAGQLLKLHPLPPQCHIPYHRNPQYPYVWAPAWLN</sequence>
<name>A0AAV4FRM7_9GAST</name>
<keyword evidence="2" id="KW-1185">Reference proteome</keyword>
<organism evidence="1 2">
    <name type="scientific">Elysia marginata</name>
    <dbReference type="NCBI Taxonomy" id="1093978"/>
    <lineage>
        <taxon>Eukaryota</taxon>
        <taxon>Metazoa</taxon>
        <taxon>Spiralia</taxon>
        <taxon>Lophotrochozoa</taxon>
        <taxon>Mollusca</taxon>
        <taxon>Gastropoda</taxon>
        <taxon>Heterobranchia</taxon>
        <taxon>Euthyneura</taxon>
        <taxon>Panpulmonata</taxon>
        <taxon>Sacoglossa</taxon>
        <taxon>Placobranchoidea</taxon>
        <taxon>Plakobranchidae</taxon>
        <taxon>Elysia</taxon>
    </lineage>
</organism>
<dbReference type="EMBL" id="BMAT01004579">
    <property type="protein sequence ID" value="GFR76147.1"/>
    <property type="molecule type" value="Genomic_DNA"/>
</dbReference>
<reference evidence="1 2" key="1">
    <citation type="journal article" date="2021" name="Elife">
        <title>Chloroplast acquisition without the gene transfer in kleptoplastic sea slugs, Plakobranchus ocellatus.</title>
        <authorList>
            <person name="Maeda T."/>
            <person name="Takahashi S."/>
            <person name="Yoshida T."/>
            <person name="Shimamura S."/>
            <person name="Takaki Y."/>
            <person name="Nagai Y."/>
            <person name="Toyoda A."/>
            <person name="Suzuki Y."/>
            <person name="Arimoto A."/>
            <person name="Ishii H."/>
            <person name="Satoh N."/>
            <person name="Nishiyama T."/>
            <person name="Hasebe M."/>
            <person name="Maruyama T."/>
            <person name="Minagawa J."/>
            <person name="Obokata J."/>
            <person name="Shigenobu S."/>
        </authorList>
    </citation>
    <scope>NUCLEOTIDE SEQUENCE [LARGE SCALE GENOMIC DNA]</scope>
</reference>
<evidence type="ECO:0000313" key="1">
    <source>
        <dbReference type="EMBL" id="GFR76147.1"/>
    </source>
</evidence>
<gene>
    <name evidence="1" type="ORF">ElyMa_002205200</name>
</gene>
<dbReference type="AlphaFoldDB" id="A0AAV4FRM7"/>
<evidence type="ECO:0000313" key="2">
    <source>
        <dbReference type="Proteomes" id="UP000762676"/>
    </source>
</evidence>